<dbReference type="AlphaFoldDB" id="A0A919QGA1"/>
<feature type="compositionally biased region" description="Basic residues" evidence="1">
    <location>
        <begin position="47"/>
        <end position="56"/>
    </location>
</feature>
<dbReference type="InterPro" id="IPR045777">
    <property type="entry name" value="DUF6203"/>
</dbReference>
<evidence type="ECO:0000256" key="1">
    <source>
        <dbReference type="SAM" id="MobiDB-lite"/>
    </source>
</evidence>
<proteinExistence type="predicted"/>
<reference evidence="3" key="1">
    <citation type="submission" date="2021-01" db="EMBL/GenBank/DDBJ databases">
        <title>Whole genome shotgun sequence of Acrocarpospora phusangensis NBRC 108782.</title>
        <authorList>
            <person name="Komaki H."/>
            <person name="Tamura T."/>
        </authorList>
    </citation>
    <scope>NUCLEOTIDE SEQUENCE</scope>
    <source>
        <strain evidence="3">NBRC 108782</strain>
    </source>
</reference>
<accession>A0A919QGA1</accession>
<evidence type="ECO:0000313" key="3">
    <source>
        <dbReference type="EMBL" id="GIH28417.1"/>
    </source>
</evidence>
<keyword evidence="2" id="KW-0472">Membrane</keyword>
<feature type="region of interest" description="Disordered" evidence="1">
    <location>
        <begin position="35"/>
        <end position="56"/>
    </location>
</feature>
<sequence length="56" mass="6737">MKRIFQLFVTRWLSKTPLGLVVLGVAWWIMRKKRGENEKAPVPPRKDTRRKYAARR</sequence>
<dbReference type="Proteomes" id="UP000640052">
    <property type="component" value="Unassembled WGS sequence"/>
</dbReference>
<protein>
    <submittedName>
        <fullName evidence="3">Uncharacterized protein</fullName>
    </submittedName>
</protein>
<comment type="caution">
    <text evidence="3">The sequence shown here is derived from an EMBL/GenBank/DDBJ whole genome shotgun (WGS) entry which is preliminary data.</text>
</comment>
<feature type="transmembrane region" description="Helical" evidence="2">
    <location>
        <begin position="12"/>
        <end position="30"/>
    </location>
</feature>
<keyword evidence="2" id="KW-0812">Transmembrane</keyword>
<dbReference type="EMBL" id="BOOA01000080">
    <property type="protein sequence ID" value="GIH28417.1"/>
    <property type="molecule type" value="Genomic_DNA"/>
</dbReference>
<gene>
    <name evidence="3" type="ORF">Aph01nite_67270</name>
</gene>
<keyword evidence="2" id="KW-1133">Transmembrane helix</keyword>
<evidence type="ECO:0000256" key="2">
    <source>
        <dbReference type="SAM" id="Phobius"/>
    </source>
</evidence>
<evidence type="ECO:0000313" key="4">
    <source>
        <dbReference type="Proteomes" id="UP000640052"/>
    </source>
</evidence>
<name>A0A919QGA1_9ACTN</name>
<dbReference type="Pfam" id="PF19706">
    <property type="entry name" value="DUF6203"/>
    <property type="match status" value="1"/>
</dbReference>
<keyword evidence="4" id="KW-1185">Reference proteome</keyword>
<dbReference type="RefSeq" id="WP_275419324.1">
    <property type="nucleotide sequence ID" value="NZ_BOOA01000080.1"/>
</dbReference>
<organism evidence="3 4">
    <name type="scientific">Acrocarpospora phusangensis</name>
    <dbReference type="NCBI Taxonomy" id="1070424"/>
    <lineage>
        <taxon>Bacteria</taxon>
        <taxon>Bacillati</taxon>
        <taxon>Actinomycetota</taxon>
        <taxon>Actinomycetes</taxon>
        <taxon>Streptosporangiales</taxon>
        <taxon>Streptosporangiaceae</taxon>
        <taxon>Acrocarpospora</taxon>
    </lineage>
</organism>